<comment type="caution">
    <text evidence="6">The sequence shown here is derived from an EMBL/GenBank/DDBJ whole genome shotgun (WGS) entry which is preliminary data.</text>
</comment>
<dbReference type="InterPro" id="IPR058240">
    <property type="entry name" value="rSAM_sf"/>
</dbReference>
<dbReference type="RefSeq" id="WP_088602639.1">
    <property type="nucleotide sequence ID" value="NZ_NJIH01000003.1"/>
</dbReference>
<dbReference type="SFLD" id="SFLDS00029">
    <property type="entry name" value="Radical_SAM"/>
    <property type="match status" value="1"/>
</dbReference>
<dbReference type="Pfam" id="PF04055">
    <property type="entry name" value="Radical_SAM"/>
    <property type="match status" value="1"/>
</dbReference>
<feature type="domain" description="Elp3/MiaA/NifB-like radical SAM core" evidence="5">
    <location>
        <begin position="65"/>
        <end position="290"/>
    </location>
</feature>
<sequence length="381" mass="42479">MHTAAIKGRGSLSNKTPRFEALQREAIDDDWAPGEPIAAPRRPTTVALEQAKSIISHNSSPDIYFDQSINPYRGCEHGCVYCYARPTHAYLNLSPGLDFETRLYAKQNAAEVLRKELSSPSYIPKLIALGANTDPYQPIERRLRITGAILAVLEEFNHPVAITTKSASVTQDLDVLARMAAKGLARVFISIGSLDGDIARTLEPRASAPGARMQAIRKLSVAGIPTGVIVAPVIPALNDVDIEKILFAARDAGAQDAAYNVLRLPLEVADLFREWLLRHYPLRAAHVMNLVRQMRGGKEYDSDFRTRMRGSGVYADLIRQRFRRACAQAGLNQRRTLLRTDLFVRAQAPQPLRRQAPERWPPQHRAAAHRVQEESPQLKLF</sequence>
<dbReference type="InterPro" id="IPR007197">
    <property type="entry name" value="rSAM"/>
</dbReference>
<keyword evidence="3" id="KW-0411">Iron-sulfur</keyword>
<dbReference type="InterPro" id="IPR040086">
    <property type="entry name" value="MJ0683-like"/>
</dbReference>
<dbReference type="InterPro" id="IPR006638">
    <property type="entry name" value="Elp3/MiaA/NifB-like_rSAM"/>
</dbReference>
<evidence type="ECO:0000313" key="6">
    <source>
        <dbReference type="EMBL" id="OWT64059.1"/>
    </source>
</evidence>
<dbReference type="Gene3D" id="3.80.30.30">
    <property type="match status" value="1"/>
</dbReference>
<organism evidence="6 7">
    <name type="scientific">Candidimonas nitroreducens</name>
    <dbReference type="NCBI Taxonomy" id="683354"/>
    <lineage>
        <taxon>Bacteria</taxon>
        <taxon>Pseudomonadati</taxon>
        <taxon>Pseudomonadota</taxon>
        <taxon>Betaproteobacteria</taxon>
        <taxon>Burkholderiales</taxon>
        <taxon>Alcaligenaceae</taxon>
        <taxon>Candidimonas</taxon>
    </lineage>
</organism>
<dbReference type="NCBIfam" id="NF033668">
    <property type="entry name" value="rSAM_PA0069"/>
    <property type="match status" value="1"/>
</dbReference>
<dbReference type="PANTHER" id="PTHR43432:SF3">
    <property type="entry name" value="SLR0285 PROTEIN"/>
    <property type="match status" value="1"/>
</dbReference>
<name>A0A225MZF6_9BURK</name>
<evidence type="ECO:0000256" key="4">
    <source>
        <dbReference type="SAM" id="MobiDB-lite"/>
    </source>
</evidence>
<dbReference type="SMART" id="SM00729">
    <property type="entry name" value="Elp3"/>
    <property type="match status" value="1"/>
</dbReference>
<dbReference type="OrthoDB" id="9785699at2"/>
<dbReference type="GO" id="GO:0046872">
    <property type="term" value="F:metal ion binding"/>
    <property type="evidence" value="ECO:0007669"/>
    <property type="project" value="UniProtKB-KW"/>
</dbReference>
<proteinExistence type="predicted"/>
<dbReference type="AlphaFoldDB" id="A0A225MZF6"/>
<dbReference type="SFLD" id="SFLDG01084">
    <property type="entry name" value="Uncharacterised_Radical_SAM_Su"/>
    <property type="match status" value="1"/>
</dbReference>
<dbReference type="PANTHER" id="PTHR43432">
    <property type="entry name" value="SLR0285 PROTEIN"/>
    <property type="match status" value="1"/>
</dbReference>
<evidence type="ECO:0000256" key="2">
    <source>
        <dbReference type="ARBA" id="ARBA00023004"/>
    </source>
</evidence>
<keyword evidence="7" id="KW-1185">Reference proteome</keyword>
<dbReference type="SUPFAM" id="SSF102114">
    <property type="entry name" value="Radical SAM enzymes"/>
    <property type="match status" value="1"/>
</dbReference>
<reference evidence="7" key="1">
    <citation type="submission" date="2017-06" db="EMBL/GenBank/DDBJ databases">
        <title>Herbaspirillum phytohormonus sp. nov., isolated from the root nodule of Robinia pseudoacacia in lead-zinc mine.</title>
        <authorList>
            <person name="Fan M."/>
            <person name="Lin Y."/>
        </authorList>
    </citation>
    <scope>NUCLEOTIDE SEQUENCE [LARGE SCALE GENOMIC DNA]</scope>
    <source>
        <strain evidence="7">SC-089</strain>
    </source>
</reference>
<dbReference type="EMBL" id="NJIH01000003">
    <property type="protein sequence ID" value="OWT64059.1"/>
    <property type="molecule type" value="Genomic_DNA"/>
</dbReference>
<evidence type="ECO:0000256" key="3">
    <source>
        <dbReference type="ARBA" id="ARBA00023014"/>
    </source>
</evidence>
<keyword evidence="2" id="KW-0408">Iron</keyword>
<evidence type="ECO:0000256" key="1">
    <source>
        <dbReference type="ARBA" id="ARBA00022723"/>
    </source>
</evidence>
<evidence type="ECO:0000313" key="7">
    <source>
        <dbReference type="Proteomes" id="UP000214603"/>
    </source>
</evidence>
<dbReference type="GO" id="GO:0003824">
    <property type="term" value="F:catalytic activity"/>
    <property type="evidence" value="ECO:0007669"/>
    <property type="project" value="InterPro"/>
</dbReference>
<evidence type="ECO:0000259" key="5">
    <source>
        <dbReference type="SMART" id="SM00729"/>
    </source>
</evidence>
<dbReference type="CDD" id="cd01335">
    <property type="entry name" value="Radical_SAM"/>
    <property type="match status" value="1"/>
</dbReference>
<gene>
    <name evidence="6" type="ORF">CEY11_07135</name>
</gene>
<dbReference type="Proteomes" id="UP000214603">
    <property type="component" value="Unassembled WGS sequence"/>
</dbReference>
<protein>
    <submittedName>
        <fullName evidence="6">Radical SAM protein</fullName>
    </submittedName>
</protein>
<accession>A0A225MZF6</accession>
<dbReference type="GO" id="GO:0051536">
    <property type="term" value="F:iron-sulfur cluster binding"/>
    <property type="evidence" value="ECO:0007669"/>
    <property type="project" value="UniProtKB-KW"/>
</dbReference>
<keyword evidence="1" id="KW-0479">Metal-binding</keyword>
<feature type="region of interest" description="Disordered" evidence="4">
    <location>
        <begin position="352"/>
        <end position="381"/>
    </location>
</feature>